<dbReference type="RefSeq" id="WP_004362927.1">
    <property type="nucleotide sequence ID" value="NZ_AMXF01000067.1"/>
</dbReference>
<gene>
    <name evidence="3" type="ORF">C667_10895</name>
</gene>
<evidence type="ECO:0000313" key="3">
    <source>
        <dbReference type="EMBL" id="ENO97046.1"/>
    </source>
</evidence>
<evidence type="ECO:0000313" key="4">
    <source>
        <dbReference type="Proteomes" id="UP000013047"/>
    </source>
</evidence>
<sequence length="166" mass="17555">MPNKRIVDGIFLGASLATLYDVAHPPLRDLLYFLPWALVLPFLDSIAASLHSVRTGSKPGAASASSTSGAACTNLRALHLACSLSARTSLLIRTSFGLQCMLAGHALWRTGAPGWVSVLGLTLLTGLYACWFSWRLHAIDETERPPSPGGGVPPRGIARPALPSVE</sequence>
<evidence type="ECO:0008006" key="5">
    <source>
        <dbReference type="Google" id="ProtNLM"/>
    </source>
</evidence>
<organism evidence="3 4">
    <name type="scientific">Thauera phenylacetica B4P</name>
    <dbReference type="NCBI Taxonomy" id="1234382"/>
    <lineage>
        <taxon>Bacteria</taxon>
        <taxon>Pseudomonadati</taxon>
        <taxon>Pseudomonadota</taxon>
        <taxon>Betaproteobacteria</taxon>
        <taxon>Rhodocyclales</taxon>
        <taxon>Zoogloeaceae</taxon>
        <taxon>Thauera</taxon>
    </lineage>
</organism>
<keyword evidence="2" id="KW-0812">Transmembrane</keyword>
<proteinExistence type="predicted"/>
<protein>
    <recommendedName>
        <fullName evidence="5">Transmembrane protein</fullName>
    </recommendedName>
</protein>
<dbReference type="EMBL" id="AMXF01000067">
    <property type="protein sequence ID" value="ENO97046.1"/>
    <property type="molecule type" value="Genomic_DNA"/>
</dbReference>
<dbReference type="AlphaFoldDB" id="N6YRV2"/>
<evidence type="ECO:0000256" key="2">
    <source>
        <dbReference type="SAM" id="Phobius"/>
    </source>
</evidence>
<keyword evidence="2" id="KW-0472">Membrane</keyword>
<reference evidence="3 4" key="1">
    <citation type="submission" date="2012-09" db="EMBL/GenBank/DDBJ databases">
        <title>Draft Genome Sequences of 6 Strains from Genus Thauera.</title>
        <authorList>
            <person name="Liu B."/>
            <person name="Shapleigh J.P."/>
            <person name="Frostegard A.H."/>
        </authorList>
    </citation>
    <scope>NUCLEOTIDE SEQUENCE [LARGE SCALE GENOMIC DNA]</scope>
    <source>
        <strain evidence="3 4">B4P</strain>
    </source>
</reference>
<accession>N6YRV2</accession>
<feature type="transmembrane region" description="Helical" evidence="2">
    <location>
        <begin position="114"/>
        <end position="134"/>
    </location>
</feature>
<feature type="region of interest" description="Disordered" evidence="1">
    <location>
        <begin position="143"/>
        <end position="166"/>
    </location>
</feature>
<keyword evidence="4" id="KW-1185">Reference proteome</keyword>
<dbReference type="Proteomes" id="UP000013047">
    <property type="component" value="Unassembled WGS sequence"/>
</dbReference>
<evidence type="ECO:0000256" key="1">
    <source>
        <dbReference type="SAM" id="MobiDB-lite"/>
    </source>
</evidence>
<comment type="caution">
    <text evidence="3">The sequence shown here is derived from an EMBL/GenBank/DDBJ whole genome shotgun (WGS) entry which is preliminary data.</text>
</comment>
<keyword evidence="2" id="KW-1133">Transmembrane helix</keyword>
<name>N6YRV2_9RHOO</name>